<dbReference type="InterPro" id="IPR013543">
    <property type="entry name" value="Ca/CaM-dep_prot_kinase-assoc"/>
</dbReference>
<dbReference type="Gene3D" id="3.10.450.50">
    <property type="match status" value="1"/>
</dbReference>
<evidence type="ECO:0000259" key="1">
    <source>
        <dbReference type="Pfam" id="PF08332"/>
    </source>
</evidence>
<accession>A0A831UML3</accession>
<feature type="domain" description="Calcium/calmodulin-dependent protein kinase II association-domain" evidence="1">
    <location>
        <begin position="4"/>
        <end position="128"/>
    </location>
</feature>
<evidence type="ECO:0000313" key="2">
    <source>
        <dbReference type="EMBL" id="HEO42722.1"/>
    </source>
</evidence>
<name>A0A831UML3_9DEIN</name>
<comment type="caution">
    <text evidence="2">The sequence shown here is derived from an EMBL/GenBank/DDBJ whole genome shotgun (WGS) entry which is preliminary data.</text>
</comment>
<keyword evidence="2" id="KW-0418">Kinase</keyword>
<dbReference type="GO" id="GO:0004683">
    <property type="term" value="F:calcium/calmodulin-dependent protein kinase activity"/>
    <property type="evidence" value="ECO:0007669"/>
    <property type="project" value="InterPro"/>
</dbReference>
<dbReference type="SUPFAM" id="SSF54427">
    <property type="entry name" value="NTF2-like"/>
    <property type="match status" value="1"/>
</dbReference>
<organism evidence="2">
    <name type="scientific">Thermus islandicus</name>
    <dbReference type="NCBI Taxonomy" id="540988"/>
    <lineage>
        <taxon>Bacteria</taxon>
        <taxon>Thermotogati</taxon>
        <taxon>Deinococcota</taxon>
        <taxon>Deinococci</taxon>
        <taxon>Thermales</taxon>
        <taxon>Thermaceae</taxon>
        <taxon>Thermus</taxon>
    </lineage>
</organism>
<protein>
    <submittedName>
        <fullName evidence="2">Protein kinase</fullName>
    </submittedName>
</protein>
<dbReference type="GO" id="GO:0005516">
    <property type="term" value="F:calmodulin binding"/>
    <property type="evidence" value="ECO:0007669"/>
    <property type="project" value="InterPro"/>
</dbReference>
<dbReference type="InterPro" id="IPR032710">
    <property type="entry name" value="NTF2-like_dom_sf"/>
</dbReference>
<proteinExistence type="predicted"/>
<keyword evidence="2" id="KW-0808">Transferase</keyword>
<gene>
    <name evidence="2" type="ORF">ENP09_07665</name>
</gene>
<dbReference type="AlphaFoldDB" id="A0A831UML3"/>
<sequence>MEGEAELWAFLEKHLRSIYDGDPEGYRATTHEELALYEWFVTPHRLDGLPFHLYMTERRFATRGRPYRLDLLEKRLQRYGDVAIFSYTLLLTVEEEEGLRHRAVNESRVAVRFPEGWKVVHVHKSPAGG</sequence>
<dbReference type="Pfam" id="PF08332">
    <property type="entry name" value="CaMKII_AD"/>
    <property type="match status" value="1"/>
</dbReference>
<reference evidence="2" key="1">
    <citation type="journal article" date="2020" name="mSystems">
        <title>Genome- and Community-Level Interaction Insights into Carbon Utilization and Element Cycling Functions of Hydrothermarchaeota in Hydrothermal Sediment.</title>
        <authorList>
            <person name="Zhou Z."/>
            <person name="Liu Y."/>
            <person name="Xu W."/>
            <person name="Pan J."/>
            <person name="Luo Z.H."/>
            <person name="Li M."/>
        </authorList>
    </citation>
    <scope>NUCLEOTIDE SEQUENCE [LARGE SCALE GENOMIC DNA]</scope>
    <source>
        <strain evidence="2">SpSt-189</strain>
    </source>
</reference>
<dbReference type="EMBL" id="DSHZ01000370">
    <property type="protein sequence ID" value="HEO42722.1"/>
    <property type="molecule type" value="Genomic_DNA"/>
</dbReference>